<sequence>MYNMSQIKVQVQKERCSPYGAYPEDLQKGHSQLTPEQQELQQAKAKLLYKAVKQETPTAEYYKVAETEKRFNHNPGQAKDDSCRTSGVKHMQKQLEQCHDPQPGLGQSNTMRKQTLDTHPPRQRSSQNPGATT</sequence>
<feature type="region of interest" description="Disordered" evidence="1">
    <location>
        <begin position="66"/>
        <end position="133"/>
    </location>
</feature>
<evidence type="ECO:0000313" key="2">
    <source>
        <dbReference type="EMBL" id="MQM18215.1"/>
    </source>
</evidence>
<evidence type="ECO:0000313" key="3">
    <source>
        <dbReference type="Proteomes" id="UP000652761"/>
    </source>
</evidence>
<dbReference type="Proteomes" id="UP000652761">
    <property type="component" value="Unassembled WGS sequence"/>
</dbReference>
<feature type="compositionally biased region" description="Polar residues" evidence="1">
    <location>
        <begin position="123"/>
        <end position="133"/>
    </location>
</feature>
<name>A0A843XG90_COLES</name>
<protein>
    <submittedName>
        <fullName evidence="2">Uncharacterized protein</fullName>
    </submittedName>
</protein>
<dbReference type="EMBL" id="NMUH01008038">
    <property type="protein sequence ID" value="MQM18215.1"/>
    <property type="molecule type" value="Genomic_DNA"/>
</dbReference>
<accession>A0A843XG90</accession>
<dbReference type="AlphaFoldDB" id="A0A843XG90"/>
<gene>
    <name evidence="2" type="ORF">Taro_051202</name>
</gene>
<keyword evidence="3" id="KW-1185">Reference proteome</keyword>
<reference evidence="2" key="1">
    <citation type="submission" date="2017-07" db="EMBL/GenBank/DDBJ databases">
        <title>Taro Niue Genome Assembly and Annotation.</title>
        <authorList>
            <person name="Atibalentja N."/>
            <person name="Keating K."/>
            <person name="Fields C.J."/>
        </authorList>
    </citation>
    <scope>NUCLEOTIDE SEQUENCE</scope>
    <source>
        <strain evidence="2">Niue_2</strain>
        <tissue evidence="2">Leaf</tissue>
    </source>
</reference>
<evidence type="ECO:0000256" key="1">
    <source>
        <dbReference type="SAM" id="MobiDB-lite"/>
    </source>
</evidence>
<proteinExistence type="predicted"/>
<comment type="caution">
    <text evidence="2">The sequence shown here is derived from an EMBL/GenBank/DDBJ whole genome shotgun (WGS) entry which is preliminary data.</text>
</comment>
<organism evidence="2 3">
    <name type="scientific">Colocasia esculenta</name>
    <name type="common">Wild taro</name>
    <name type="synonym">Arum esculentum</name>
    <dbReference type="NCBI Taxonomy" id="4460"/>
    <lineage>
        <taxon>Eukaryota</taxon>
        <taxon>Viridiplantae</taxon>
        <taxon>Streptophyta</taxon>
        <taxon>Embryophyta</taxon>
        <taxon>Tracheophyta</taxon>
        <taxon>Spermatophyta</taxon>
        <taxon>Magnoliopsida</taxon>
        <taxon>Liliopsida</taxon>
        <taxon>Araceae</taxon>
        <taxon>Aroideae</taxon>
        <taxon>Colocasieae</taxon>
        <taxon>Colocasia</taxon>
    </lineage>
</organism>